<protein>
    <submittedName>
        <fullName evidence="2">Uncharacterized protein</fullName>
    </submittedName>
</protein>
<dbReference type="AlphaFoldDB" id="A0A9X3WJM1"/>
<keyword evidence="3" id="KW-1185">Reference proteome</keyword>
<feature type="transmembrane region" description="Helical" evidence="1">
    <location>
        <begin position="6"/>
        <end position="25"/>
    </location>
</feature>
<evidence type="ECO:0000256" key="1">
    <source>
        <dbReference type="SAM" id="Phobius"/>
    </source>
</evidence>
<dbReference type="RefSeq" id="WP_272447338.1">
    <property type="nucleotide sequence ID" value="NZ_JAMQKC010000023.1"/>
</dbReference>
<evidence type="ECO:0000313" key="3">
    <source>
        <dbReference type="Proteomes" id="UP001145069"/>
    </source>
</evidence>
<reference evidence="2" key="1">
    <citation type="submission" date="2022-06" db="EMBL/GenBank/DDBJ databases">
        <title>Aquibacillus sp. a new bacterium isolated from soil saline samples.</title>
        <authorList>
            <person name="Galisteo C."/>
            <person name="De La Haba R."/>
            <person name="Sanchez-Porro C."/>
            <person name="Ventosa A."/>
        </authorList>
    </citation>
    <scope>NUCLEOTIDE SEQUENCE</scope>
    <source>
        <strain evidence="2">3ASR75-54</strain>
    </source>
</reference>
<proteinExistence type="predicted"/>
<keyword evidence="1" id="KW-0472">Membrane</keyword>
<accession>A0A9X3WJM1</accession>
<keyword evidence="1" id="KW-0812">Transmembrane</keyword>
<sequence>MSEKKIPMRIIGVIAIIVLLVLPTIKPNRDVFAEDDYVSNSHVLSNKGEQPPKQQVEKVELTHDELVKITDEFIRLLVQQSDSNNKVINYQSKEMLVEAFKSIATKEVAKPYIDYYFEEKDSGLYIVPTETPPWFEKDQKYEMIDIGNNKVKISQSNQNELYGEYKIELELTYSNKWRLTSISHG</sequence>
<keyword evidence="1" id="KW-1133">Transmembrane helix</keyword>
<evidence type="ECO:0000313" key="2">
    <source>
        <dbReference type="EMBL" id="MDC3418276.1"/>
    </source>
</evidence>
<organism evidence="2 3">
    <name type="scientific">Aquibacillus salsiterrae</name>
    <dbReference type="NCBI Taxonomy" id="2950439"/>
    <lineage>
        <taxon>Bacteria</taxon>
        <taxon>Bacillati</taxon>
        <taxon>Bacillota</taxon>
        <taxon>Bacilli</taxon>
        <taxon>Bacillales</taxon>
        <taxon>Bacillaceae</taxon>
        <taxon>Aquibacillus</taxon>
    </lineage>
</organism>
<dbReference type="EMBL" id="JAMQKC010000023">
    <property type="protein sequence ID" value="MDC3418276.1"/>
    <property type="molecule type" value="Genomic_DNA"/>
</dbReference>
<gene>
    <name evidence="2" type="ORF">NC799_15415</name>
</gene>
<name>A0A9X3WJM1_9BACI</name>
<comment type="caution">
    <text evidence="2">The sequence shown here is derived from an EMBL/GenBank/DDBJ whole genome shotgun (WGS) entry which is preliminary data.</text>
</comment>
<dbReference type="Proteomes" id="UP001145069">
    <property type="component" value="Unassembled WGS sequence"/>
</dbReference>